<dbReference type="EMBL" id="UZAL01008583">
    <property type="protein sequence ID" value="VDP00487.1"/>
    <property type="molecule type" value="Genomic_DNA"/>
</dbReference>
<accession>A0A183NP69</accession>
<protein>
    <submittedName>
        <fullName evidence="1">Uncharacterized protein</fullName>
    </submittedName>
</protein>
<gene>
    <name evidence="1" type="ORF">SMTD_LOCUS3905</name>
</gene>
<reference evidence="1 2" key="1">
    <citation type="submission" date="2018-11" db="EMBL/GenBank/DDBJ databases">
        <authorList>
            <consortium name="Pathogen Informatics"/>
        </authorList>
    </citation>
    <scope>NUCLEOTIDE SEQUENCE [LARGE SCALE GENOMIC DNA]</scope>
    <source>
        <strain>Denwood</strain>
        <strain evidence="2">Zambia</strain>
    </source>
</reference>
<dbReference type="Proteomes" id="UP000269396">
    <property type="component" value="Unassembled WGS sequence"/>
</dbReference>
<sequence>MAWECSKALFADAGTGCSSGGGQYMTWFRGMTKSSTGVASVGPSRRRGWSPRGKSKLPDMAYSRSQWRSCCNFILLFS</sequence>
<evidence type="ECO:0000313" key="1">
    <source>
        <dbReference type="EMBL" id="VDP00487.1"/>
    </source>
</evidence>
<name>A0A183NP69_9TREM</name>
<organism evidence="1 2">
    <name type="scientific">Schistosoma mattheei</name>
    <dbReference type="NCBI Taxonomy" id="31246"/>
    <lineage>
        <taxon>Eukaryota</taxon>
        <taxon>Metazoa</taxon>
        <taxon>Spiralia</taxon>
        <taxon>Lophotrochozoa</taxon>
        <taxon>Platyhelminthes</taxon>
        <taxon>Trematoda</taxon>
        <taxon>Digenea</taxon>
        <taxon>Strigeidida</taxon>
        <taxon>Schistosomatoidea</taxon>
        <taxon>Schistosomatidae</taxon>
        <taxon>Schistosoma</taxon>
    </lineage>
</organism>
<proteinExistence type="predicted"/>
<keyword evidence="2" id="KW-1185">Reference proteome</keyword>
<evidence type="ECO:0000313" key="2">
    <source>
        <dbReference type="Proteomes" id="UP000269396"/>
    </source>
</evidence>
<dbReference type="AlphaFoldDB" id="A0A183NP69"/>